<dbReference type="RefSeq" id="XP_031580714.1">
    <property type="nucleotide sequence ID" value="XM_031723532.1"/>
</dbReference>
<dbReference type="AlphaFoldDB" id="A0A179UYE1"/>
<protein>
    <recommendedName>
        <fullName evidence="3">Fungal-type protein kinase domain-containing protein</fullName>
    </recommendedName>
</protein>
<sequence length="180" mass="20934">MSPTSPISSELANGLYPPVIDEQIINTALIIFLNAISIECDGVEAEWSLHRKSFKFGQHFEAETDGHLSIFDRKGSLSRAIVEVKRNLRENQPQIIYQETAEMAAWIFEEPDKENKYIYRRVLVSQNHMEIYLTIAEYDNGYVKYLRGENDEKDEISLMKMNQFGPWLLKCQDHFLLVSK</sequence>
<accession>A0A179UYE1</accession>
<dbReference type="OrthoDB" id="4207188at2759"/>
<proteinExistence type="predicted"/>
<dbReference type="Proteomes" id="UP000002038">
    <property type="component" value="Unassembled WGS sequence"/>
</dbReference>
<name>A0A179UYE1_BLAGS</name>
<reference evidence="2" key="1">
    <citation type="journal article" date="2015" name="PLoS Genet.">
        <title>The dynamic genome and transcriptome of the human fungal pathogen Blastomyces and close relative Emmonsia.</title>
        <authorList>
            <person name="Munoz J.F."/>
            <person name="Gauthier G.M."/>
            <person name="Desjardins C.A."/>
            <person name="Gallo J.E."/>
            <person name="Holder J."/>
            <person name="Sullivan T.D."/>
            <person name="Marty A.J."/>
            <person name="Carmen J.C."/>
            <person name="Chen Z."/>
            <person name="Ding L."/>
            <person name="Gujja S."/>
            <person name="Magrini V."/>
            <person name="Misas E."/>
            <person name="Mitreva M."/>
            <person name="Priest M."/>
            <person name="Saif S."/>
            <person name="Whiston E.A."/>
            <person name="Young S."/>
            <person name="Zeng Q."/>
            <person name="Goldman W.E."/>
            <person name="Mardis E.R."/>
            <person name="Taylor J.W."/>
            <person name="McEwen J.G."/>
            <person name="Clay O.K."/>
            <person name="Klein B.S."/>
            <person name="Cuomo C.A."/>
        </authorList>
    </citation>
    <scope>NUCLEOTIDE SEQUENCE [LARGE SCALE GENOMIC DNA]</scope>
    <source>
        <strain evidence="2">SLH14081</strain>
    </source>
</reference>
<organism evidence="1 2">
    <name type="scientific">Blastomyces gilchristii (strain SLH14081)</name>
    <name type="common">Blastomyces dermatitidis</name>
    <dbReference type="NCBI Taxonomy" id="559298"/>
    <lineage>
        <taxon>Eukaryota</taxon>
        <taxon>Fungi</taxon>
        <taxon>Dikarya</taxon>
        <taxon>Ascomycota</taxon>
        <taxon>Pezizomycotina</taxon>
        <taxon>Eurotiomycetes</taxon>
        <taxon>Eurotiomycetidae</taxon>
        <taxon>Onygenales</taxon>
        <taxon>Ajellomycetaceae</taxon>
        <taxon>Blastomyces</taxon>
    </lineage>
</organism>
<dbReference type="VEuPathDB" id="FungiDB:BDBG_08371"/>
<dbReference type="STRING" id="559298.A0A179UYE1"/>
<evidence type="ECO:0000313" key="2">
    <source>
        <dbReference type="Proteomes" id="UP000002038"/>
    </source>
</evidence>
<evidence type="ECO:0000313" key="1">
    <source>
        <dbReference type="EMBL" id="OAT13104.1"/>
    </source>
</evidence>
<evidence type="ECO:0008006" key="3">
    <source>
        <dbReference type="Google" id="ProtNLM"/>
    </source>
</evidence>
<dbReference type="KEGG" id="bgh:BDBG_08371"/>
<dbReference type="GeneID" id="8501719"/>
<keyword evidence="2" id="KW-1185">Reference proteome</keyword>
<dbReference type="EMBL" id="GG657470">
    <property type="protein sequence ID" value="OAT13104.1"/>
    <property type="molecule type" value="Genomic_DNA"/>
</dbReference>
<gene>
    <name evidence="1" type="ORF">BDBG_08371</name>
</gene>